<dbReference type="PANTHER" id="PTHR24220">
    <property type="entry name" value="IMPORT ATP-BINDING PROTEIN"/>
    <property type="match status" value="1"/>
</dbReference>
<accession>A0ABQ6JPS5</accession>
<name>A0ABQ6JPS5_9ACTN</name>
<dbReference type="SUPFAM" id="SSF52540">
    <property type="entry name" value="P-loop containing nucleoside triphosphate hydrolases"/>
    <property type="match status" value="1"/>
</dbReference>
<keyword evidence="4" id="KW-1185">Reference proteome</keyword>
<dbReference type="EMBL" id="BSUZ01000001">
    <property type="protein sequence ID" value="GMA88671.1"/>
    <property type="molecule type" value="Genomic_DNA"/>
</dbReference>
<evidence type="ECO:0000259" key="2">
    <source>
        <dbReference type="PROSITE" id="PS50893"/>
    </source>
</evidence>
<evidence type="ECO:0000313" key="3">
    <source>
        <dbReference type="EMBL" id="GMA88671.1"/>
    </source>
</evidence>
<proteinExistence type="predicted"/>
<dbReference type="Proteomes" id="UP001157017">
    <property type="component" value="Unassembled WGS sequence"/>
</dbReference>
<gene>
    <name evidence="3" type="ORF">GCM10025868_39210</name>
</gene>
<dbReference type="InterPro" id="IPR027417">
    <property type="entry name" value="P-loop_NTPase"/>
</dbReference>
<comment type="caution">
    <text evidence="3">The sequence shown here is derived from an EMBL/GenBank/DDBJ whole genome shotgun (WGS) entry which is preliminary data.</text>
</comment>
<evidence type="ECO:0000256" key="1">
    <source>
        <dbReference type="SAM" id="MobiDB-lite"/>
    </source>
</evidence>
<evidence type="ECO:0000313" key="4">
    <source>
        <dbReference type="Proteomes" id="UP001157017"/>
    </source>
</evidence>
<keyword evidence="3" id="KW-0547">Nucleotide-binding</keyword>
<keyword evidence="3" id="KW-0067">ATP-binding</keyword>
<dbReference type="PROSITE" id="PS50893">
    <property type="entry name" value="ABC_TRANSPORTER_2"/>
    <property type="match status" value="1"/>
</dbReference>
<dbReference type="GO" id="GO:0005524">
    <property type="term" value="F:ATP binding"/>
    <property type="evidence" value="ECO:0007669"/>
    <property type="project" value="UniProtKB-KW"/>
</dbReference>
<dbReference type="InterPro" id="IPR003439">
    <property type="entry name" value="ABC_transporter-like_ATP-bd"/>
</dbReference>
<protein>
    <submittedName>
        <fullName evidence="3">ABC transporter ATP-binding protein</fullName>
    </submittedName>
</protein>
<feature type="region of interest" description="Disordered" evidence="1">
    <location>
        <begin position="202"/>
        <end position="221"/>
    </location>
</feature>
<organism evidence="3 4">
    <name type="scientific">Angustibacter aerolatus</name>
    <dbReference type="NCBI Taxonomy" id="1162965"/>
    <lineage>
        <taxon>Bacteria</taxon>
        <taxon>Bacillati</taxon>
        <taxon>Actinomycetota</taxon>
        <taxon>Actinomycetes</taxon>
        <taxon>Kineosporiales</taxon>
        <taxon>Kineosporiaceae</taxon>
    </lineage>
</organism>
<dbReference type="InterPro" id="IPR015854">
    <property type="entry name" value="ABC_transpr_LolD-like"/>
</dbReference>
<dbReference type="Gene3D" id="3.40.50.300">
    <property type="entry name" value="P-loop containing nucleotide triphosphate hydrolases"/>
    <property type="match status" value="2"/>
</dbReference>
<sequence>MSVLLEASGVTVVHEGRTVLGGVDLRVPAGRVLAVTGPSGAGKTSLLWALAGLRRPDAGTVVLDGEPLGDRDAAAGRGVVVVPQGNGLASVLTASENVLVALLAGSVPPAEARARALAALESVGLGQAGHQARRGGCRAASSSAWPSPAGWRRPGGCCSPTSRPARLDATNRARVVDLLRAEAARGAAVVMATHDPDAAAACDGEPAPRRRRPALAPPAALTPCGAGRPTCETPRPVAWCRR</sequence>
<feature type="domain" description="ABC transporter" evidence="2">
    <location>
        <begin position="5"/>
        <end position="237"/>
    </location>
</feature>
<dbReference type="Pfam" id="PF00005">
    <property type="entry name" value="ABC_tran"/>
    <property type="match status" value="1"/>
</dbReference>
<reference evidence="4" key="1">
    <citation type="journal article" date="2019" name="Int. J. Syst. Evol. Microbiol.">
        <title>The Global Catalogue of Microorganisms (GCM) 10K type strain sequencing project: providing services to taxonomists for standard genome sequencing and annotation.</title>
        <authorList>
            <consortium name="The Broad Institute Genomics Platform"/>
            <consortium name="The Broad Institute Genome Sequencing Center for Infectious Disease"/>
            <person name="Wu L."/>
            <person name="Ma J."/>
        </authorList>
    </citation>
    <scope>NUCLEOTIDE SEQUENCE [LARGE SCALE GENOMIC DNA]</scope>
    <source>
        <strain evidence="4">NBRC 108730</strain>
    </source>
</reference>